<dbReference type="RefSeq" id="WP_094019396.1">
    <property type="nucleotide sequence ID" value="NZ_FXYF01000001.1"/>
</dbReference>
<protein>
    <submittedName>
        <fullName evidence="3">Bacterial SH3 domain protein</fullName>
    </submittedName>
</protein>
<dbReference type="EMBL" id="FXYF01000001">
    <property type="protein sequence ID" value="SMX33775.1"/>
    <property type="molecule type" value="Genomic_DNA"/>
</dbReference>
<evidence type="ECO:0000259" key="2">
    <source>
        <dbReference type="Pfam" id="PF08239"/>
    </source>
</evidence>
<dbReference type="AlphaFoldDB" id="A0A238JT65"/>
<reference evidence="3 4" key="1">
    <citation type="submission" date="2017-05" db="EMBL/GenBank/DDBJ databases">
        <authorList>
            <person name="Song R."/>
            <person name="Chenine A.L."/>
            <person name="Ruprecht R.M."/>
        </authorList>
    </citation>
    <scope>NUCLEOTIDE SEQUENCE [LARGE SCALE GENOMIC DNA]</scope>
    <source>
        <strain evidence="3 4">CECT 8898</strain>
    </source>
</reference>
<proteinExistence type="predicted"/>
<dbReference type="Proteomes" id="UP000207598">
    <property type="component" value="Unassembled WGS sequence"/>
</dbReference>
<feature type="signal peptide" evidence="1">
    <location>
        <begin position="1"/>
        <end position="17"/>
    </location>
</feature>
<gene>
    <name evidence="3" type="ORF">MAA8898_00533</name>
</gene>
<name>A0A238JT65_9RHOB</name>
<feature type="chain" id="PRO_5013235012" evidence="1">
    <location>
        <begin position="18"/>
        <end position="198"/>
    </location>
</feature>
<sequence>MNRFAAILICFAGAASAQEFPALFNVKDVNEGDVLNMRTRPTDLGTVIGSLPFDAKHVEVVEEKKGWGRVNTDGLSGWVSLEFLERQEGTELPDGYQFKCFGTEPFWSATVIQGDTLTFTRPDDDDKAFTVGQLATASSREHPHALLGSKLGENITLVVTQELCSDGMTDYTFGFSGAAVIGGYDTQVYSGCCSLAMQ</sequence>
<dbReference type="Gene3D" id="2.30.30.40">
    <property type="entry name" value="SH3 Domains"/>
    <property type="match status" value="1"/>
</dbReference>
<keyword evidence="4" id="KW-1185">Reference proteome</keyword>
<dbReference type="OrthoDB" id="5489750at2"/>
<feature type="domain" description="SH3b" evidence="2">
    <location>
        <begin position="33"/>
        <end position="84"/>
    </location>
</feature>
<organism evidence="3 4">
    <name type="scientific">Maliponia aquimaris</name>
    <dbReference type="NCBI Taxonomy" id="1673631"/>
    <lineage>
        <taxon>Bacteria</taxon>
        <taxon>Pseudomonadati</taxon>
        <taxon>Pseudomonadota</taxon>
        <taxon>Alphaproteobacteria</taxon>
        <taxon>Rhodobacterales</taxon>
        <taxon>Paracoccaceae</taxon>
        <taxon>Maliponia</taxon>
    </lineage>
</organism>
<dbReference type="Pfam" id="PF08239">
    <property type="entry name" value="SH3_3"/>
    <property type="match status" value="1"/>
</dbReference>
<accession>A0A238JT65</accession>
<keyword evidence="1" id="KW-0732">Signal</keyword>
<evidence type="ECO:0000313" key="3">
    <source>
        <dbReference type="EMBL" id="SMX33775.1"/>
    </source>
</evidence>
<evidence type="ECO:0000256" key="1">
    <source>
        <dbReference type="SAM" id="SignalP"/>
    </source>
</evidence>
<dbReference type="InterPro" id="IPR003646">
    <property type="entry name" value="SH3-like_bac-type"/>
</dbReference>
<evidence type="ECO:0000313" key="4">
    <source>
        <dbReference type="Proteomes" id="UP000207598"/>
    </source>
</evidence>